<keyword evidence="2" id="KW-1185">Reference proteome</keyword>
<dbReference type="AlphaFoldDB" id="A0A4Z0GK53"/>
<gene>
    <name evidence="1" type="ORF">E4665_15315</name>
</gene>
<dbReference type="EMBL" id="SRJD01000024">
    <property type="protein sequence ID" value="TGA96442.1"/>
    <property type="molecule type" value="Genomic_DNA"/>
</dbReference>
<evidence type="ECO:0000313" key="1">
    <source>
        <dbReference type="EMBL" id="TGA96442.1"/>
    </source>
</evidence>
<organism evidence="1 2">
    <name type="scientific">Sporolactobacillus shoreae</name>
    <dbReference type="NCBI Taxonomy" id="1465501"/>
    <lineage>
        <taxon>Bacteria</taxon>
        <taxon>Bacillati</taxon>
        <taxon>Bacillota</taxon>
        <taxon>Bacilli</taxon>
        <taxon>Bacillales</taxon>
        <taxon>Sporolactobacillaceae</taxon>
        <taxon>Sporolactobacillus</taxon>
    </lineage>
</organism>
<dbReference type="Pfam" id="PF12953">
    <property type="entry name" value="DUF3842"/>
    <property type="match status" value="1"/>
</dbReference>
<dbReference type="RefSeq" id="WP_135349671.1">
    <property type="nucleotide sequence ID" value="NZ_SRJD01000024.1"/>
</dbReference>
<comment type="caution">
    <text evidence="1">The sequence shown here is derived from an EMBL/GenBank/DDBJ whole genome shotgun (WGS) entry which is preliminary data.</text>
</comment>
<dbReference type="InterPro" id="IPR024208">
    <property type="entry name" value="DUF3842"/>
</dbReference>
<reference evidence="1 2" key="1">
    <citation type="journal article" date="2015" name="Int. J. Syst. Evol. Microbiol.">
        <title>Sporolactobacillus shoreae sp. nov. and Sporolactobacillus spathodeae sp. nov., two spore-forming lactic acid bacteria isolated from tree barks in Thailand.</title>
        <authorList>
            <person name="Thamacharoensuk T."/>
            <person name="Kitahara M."/>
            <person name="Ohkuma M."/>
            <person name="Thongchul N."/>
            <person name="Tanasupawat S."/>
        </authorList>
    </citation>
    <scope>NUCLEOTIDE SEQUENCE [LARGE SCALE GENOMIC DNA]</scope>
    <source>
        <strain evidence="1 2">BK92</strain>
    </source>
</reference>
<proteinExistence type="predicted"/>
<protein>
    <submittedName>
        <fullName evidence="1">DUF3842 family protein</fullName>
    </submittedName>
</protein>
<dbReference type="OrthoDB" id="9797117at2"/>
<name>A0A4Z0GK53_9BACL</name>
<evidence type="ECO:0000313" key="2">
    <source>
        <dbReference type="Proteomes" id="UP000298347"/>
    </source>
</evidence>
<sequence>MKIAVLDGQGAGLGQSLIRKIRQELPQDLTIIALGTNTFATSKMVRAGADMGISGEKGFCSFCRRESIDGMIAPIGIIEPGSIQGEITRSMVHAFTDLSCRKYLIPLHHPKISIPCTSDIPIRDCVAMIIKEIRMQMEQNIE</sequence>
<accession>A0A4Z0GK53</accession>
<dbReference type="Proteomes" id="UP000298347">
    <property type="component" value="Unassembled WGS sequence"/>
</dbReference>